<dbReference type="GeneTree" id="ENSGT00940000167934"/>
<dbReference type="EC" id="3.1.1.4" evidence="1"/>
<evidence type="ECO:0000256" key="6">
    <source>
        <dbReference type="ARBA" id="ARBA00023422"/>
    </source>
</evidence>
<feature type="domain" description="PNPLA" evidence="9">
    <location>
        <begin position="440"/>
        <end position="625"/>
    </location>
</feature>
<dbReference type="HOGENOM" id="CLU_010817_0_0_1"/>
<feature type="active site" description="Nucleophile" evidence="8">
    <location>
        <position position="478"/>
    </location>
</feature>
<keyword evidence="11" id="KW-1185">Reference proteome</keyword>
<dbReference type="SUPFAM" id="SSF48403">
    <property type="entry name" value="Ankyrin repeat"/>
    <property type="match status" value="1"/>
</dbReference>
<dbReference type="PANTHER" id="PTHR24139:SF34">
    <property type="entry name" value="85_88 KDA CALCIUM-INDEPENDENT PHOSPHOLIPASE A2"/>
    <property type="match status" value="1"/>
</dbReference>
<dbReference type="FunCoup" id="F6TT57">
    <property type="interactions" value="69"/>
</dbReference>
<dbReference type="Proteomes" id="UP000008144">
    <property type="component" value="Unassembled WGS sequence"/>
</dbReference>
<sequence length="762" mass="85274">MAYFLEKITGIISDPYSVKQIPDMGEYQRSNMADSHGILALHKVNQYFDLVLFPDSKASQRLIFRLFHLPLSKKKEALSVFEKYKEKLLPILQSTEKEFSVSIISKLCNMIRNNNIRSPMHIVVEAGLSDVKMKEGPMNQWLNSQSCENHSTPLNLACELKLKLVVEKLVEAGAVLNKADDYGNNPFHIAVLMDLKEILQILCTVESGVALNTLNKEEMTPLHIACRAKKLHLCKILLQNKADPFVVGKLGLPIHYALKYSSNEIVELLLKDYPSLVTMQCAKHGGLPLHWCKSQDAVNLLLEYKSPVEVRSWAMHLPLHVMVIRGRLEAAVVLILADADVNGKGQNGNTALHLAVSGDHVMLVKMLLLFGASCLLENDFGETPGLLAMRSMKQNKDTIMDMLSCMGGLLHKTPTPSVNNNKATFQKRNSENFDRKLKVLCLDGGGVRGLVLSQILMAIERETGKQCRDLFDWISGTSTGGFLAMALLMGKSAIEAQRLYFRFKDKVFVGSRPYNSEPMEDFLKKEFGEDTTMESLQHGPRLLITAALADRKPIHLHLFRNYNLTDPISKSLKTKSFSKKDATSSLKQLLWEAARSSGAAPTYFRPMGPYLDGGLVANNPTLDTLTEIHKYNKELVRTGAGDYKKIGLVLSIGTGQMKTTTARSLDLNWSSSPIALMNTALAGSELAQMMVDVCCQSNDYVVERAKAWCETMDASYFRLNPFMEDEVQLNETNDEILLNLLWDTQVYLQENKHLIEEIVALL</sequence>
<dbReference type="InterPro" id="IPR002110">
    <property type="entry name" value="Ankyrin_rpt"/>
</dbReference>
<dbReference type="Ensembl" id="ENSCINT00000008859.3">
    <property type="protein sequence ID" value="ENSCINP00000008859.3"/>
    <property type="gene ID" value="ENSCING00000015352.2"/>
</dbReference>
<evidence type="ECO:0000256" key="1">
    <source>
        <dbReference type="ARBA" id="ARBA00013278"/>
    </source>
</evidence>
<reference evidence="10" key="2">
    <citation type="submission" date="2025-08" db="UniProtKB">
        <authorList>
            <consortium name="Ensembl"/>
        </authorList>
    </citation>
    <scope>IDENTIFICATION</scope>
</reference>
<dbReference type="GO" id="GO:0047499">
    <property type="term" value="F:calcium-independent phospholipase A2 activity"/>
    <property type="evidence" value="ECO:0000318"/>
    <property type="project" value="GO_Central"/>
</dbReference>
<dbReference type="Gene3D" id="3.40.1090.10">
    <property type="entry name" value="Cytosolic phospholipase A2 catalytic domain"/>
    <property type="match status" value="1"/>
</dbReference>
<name>F6TT57_CIOIN</name>
<dbReference type="STRING" id="7719.ENSCINP00000008859"/>
<organism evidence="10 11">
    <name type="scientific">Ciona intestinalis</name>
    <name type="common">Transparent sea squirt</name>
    <name type="synonym">Ascidia intestinalis</name>
    <dbReference type="NCBI Taxonomy" id="7719"/>
    <lineage>
        <taxon>Eukaryota</taxon>
        <taxon>Metazoa</taxon>
        <taxon>Chordata</taxon>
        <taxon>Tunicata</taxon>
        <taxon>Ascidiacea</taxon>
        <taxon>Phlebobranchia</taxon>
        <taxon>Cionidae</taxon>
        <taxon>Ciona</taxon>
    </lineage>
</organism>
<keyword evidence="4 7" id="KW-0040">ANK repeat</keyword>
<comment type="catalytic activity">
    <reaction evidence="6">
        <text>a 1,2-diacyl-sn-glycero-3-phosphocholine + H2O = a 1-acyl-sn-glycero-3-phosphocholine + a fatty acid + H(+)</text>
        <dbReference type="Rhea" id="RHEA:15801"/>
        <dbReference type="ChEBI" id="CHEBI:15377"/>
        <dbReference type="ChEBI" id="CHEBI:15378"/>
        <dbReference type="ChEBI" id="CHEBI:28868"/>
        <dbReference type="ChEBI" id="CHEBI:57643"/>
        <dbReference type="ChEBI" id="CHEBI:58168"/>
        <dbReference type="EC" id="3.1.1.4"/>
    </reaction>
    <physiologicalReaction direction="left-to-right" evidence="6">
        <dbReference type="Rhea" id="RHEA:15802"/>
    </physiologicalReaction>
</comment>
<protein>
    <recommendedName>
        <fullName evidence="1">phospholipase A2</fullName>
        <ecNumber evidence="1">3.1.1.4</ecNumber>
    </recommendedName>
</protein>
<dbReference type="GO" id="GO:2000304">
    <property type="term" value="P:positive regulation of ceramide biosynthetic process"/>
    <property type="evidence" value="ECO:0000318"/>
    <property type="project" value="GO_Central"/>
</dbReference>
<dbReference type="CDD" id="cd07212">
    <property type="entry name" value="Pat_PNPLA9"/>
    <property type="match status" value="1"/>
</dbReference>
<dbReference type="Pfam" id="PF01734">
    <property type="entry name" value="Patatin"/>
    <property type="match status" value="1"/>
</dbReference>
<evidence type="ECO:0000313" key="11">
    <source>
        <dbReference type="Proteomes" id="UP000008144"/>
    </source>
</evidence>
<feature type="repeat" description="ANK" evidence="7">
    <location>
        <begin position="347"/>
        <end position="379"/>
    </location>
</feature>
<accession>F6TT57</accession>
<feature type="repeat" description="ANK" evidence="7">
    <location>
        <begin position="149"/>
        <end position="181"/>
    </location>
</feature>
<evidence type="ECO:0000256" key="7">
    <source>
        <dbReference type="PROSITE-ProRule" id="PRU00023"/>
    </source>
</evidence>
<dbReference type="InParanoid" id="F6TT57"/>
<dbReference type="OMA" id="VVYSHTH"/>
<dbReference type="PROSITE" id="PS51635">
    <property type="entry name" value="PNPLA"/>
    <property type="match status" value="1"/>
</dbReference>
<dbReference type="PROSITE" id="PS50088">
    <property type="entry name" value="ANK_REPEAT"/>
    <property type="match status" value="3"/>
</dbReference>
<dbReference type="PROSITE" id="PS50297">
    <property type="entry name" value="ANK_REP_REGION"/>
    <property type="match status" value="2"/>
</dbReference>
<dbReference type="InterPro" id="IPR002641">
    <property type="entry name" value="PNPLA_dom"/>
</dbReference>
<dbReference type="SUPFAM" id="SSF52151">
    <property type="entry name" value="FabD/lysophospholipase-like"/>
    <property type="match status" value="1"/>
</dbReference>
<reference evidence="11" key="1">
    <citation type="journal article" date="2002" name="Science">
        <title>The draft genome of Ciona intestinalis: insights into chordate and vertebrate origins.</title>
        <authorList>
            <person name="Dehal P."/>
            <person name="Satou Y."/>
            <person name="Campbell R.K."/>
            <person name="Chapman J."/>
            <person name="Degnan B."/>
            <person name="De Tomaso A."/>
            <person name="Davidson B."/>
            <person name="Di Gregorio A."/>
            <person name="Gelpke M."/>
            <person name="Goodstein D.M."/>
            <person name="Harafuji N."/>
            <person name="Hastings K.E."/>
            <person name="Ho I."/>
            <person name="Hotta K."/>
            <person name="Huang W."/>
            <person name="Kawashima T."/>
            <person name="Lemaire P."/>
            <person name="Martinez D."/>
            <person name="Meinertzhagen I.A."/>
            <person name="Necula S."/>
            <person name="Nonaka M."/>
            <person name="Putnam N."/>
            <person name="Rash S."/>
            <person name="Saiga H."/>
            <person name="Satake M."/>
            <person name="Terry A."/>
            <person name="Yamada L."/>
            <person name="Wang H.G."/>
            <person name="Awazu S."/>
            <person name="Azumi K."/>
            <person name="Boore J."/>
            <person name="Branno M."/>
            <person name="Chin-Bow S."/>
            <person name="DeSantis R."/>
            <person name="Doyle S."/>
            <person name="Francino P."/>
            <person name="Keys D.N."/>
            <person name="Haga S."/>
            <person name="Hayashi H."/>
            <person name="Hino K."/>
            <person name="Imai K.S."/>
            <person name="Inaba K."/>
            <person name="Kano S."/>
            <person name="Kobayashi K."/>
            <person name="Kobayashi M."/>
            <person name="Lee B.I."/>
            <person name="Makabe K.W."/>
            <person name="Manohar C."/>
            <person name="Matassi G."/>
            <person name="Medina M."/>
            <person name="Mochizuki Y."/>
            <person name="Mount S."/>
            <person name="Morishita T."/>
            <person name="Miura S."/>
            <person name="Nakayama A."/>
            <person name="Nishizaka S."/>
            <person name="Nomoto H."/>
            <person name="Ohta F."/>
            <person name="Oishi K."/>
            <person name="Rigoutsos I."/>
            <person name="Sano M."/>
            <person name="Sasaki A."/>
            <person name="Sasakura Y."/>
            <person name="Shoguchi E."/>
            <person name="Shin-i T."/>
            <person name="Spagnuolo A."/>
            <person name="Stainier D."/>
            <person name="Suzuki M.M."/>
            <person name="Tassy O."/>
            <person name="Takatori N."/>
            <person name="Tokuoka M."/>
            <person name="Yagi K."/>
            <person name="Yoshizaki F."/>
            <person name="Wada S."/>
            <person name="Zhang C."/>
            <person name="Hyatt P.D."/>
            <person name="Larimer F."/>
            <person name="Detter C."/>
            <person name="Doggett N."/>
            <person name="Glavina T."/>
            <person name="Hawkins T."/>
            <person name="Richardson P."/>
            <person name="Lucas S."/>
            <person name="Kohara Y."/>
            <person name="Levine M."/>
            <person name="Satoh N."/>
            <person name="Rokhsar D.S."/>
        </authorList>
    </citation>
    <scope>NUCLEOTIDE SEQUENCE [LARGE SCALE GENOMIC DNA]</scope>
</reference>
<dbReference type="PANTHER" id="PTHR24139">
    <property type="entry name" value="CALCIUM-INDEPENDENT PHOSPHOLIPASE A2"/>
    <property type="match status" value="1"/>
</dbReference>
<keyword evidence="8" id="KW-0442">Lipid degradation</keyword>
<keyword evidence="5 8" id="KW-0443">Lipid metabolism</keyword>
<evidence type="ECO:0000256" key="4">
    <source>
        <dbReference type="ARBA" id="ARBA00023043"/>
    </source>
</evidence>
<dbReference type="AlphaFoldDB" id="F6TT57"/>
<feature type="short sequence motif" description="GXGXXG" evidence="8">
    <location>
        <begin position="444"/>
        <end position="449"/>
    </location>
</feature>
<feature type="short sequence motif" description="DGA/G" evidence="8">
    <location>
        <begin position="612"/>
        <end position="614"/>
    </location>
</feature>
<dbReference type="Gene3D" id="1.25.40.20">
    <property type="entry name" value="Ankyrin repeat-containing domain"/>
    <property type="match status" value="2"/>
</dbReference>
<evidence type="ECO:0000259" key="9">
    <source>
        <dbReference type="PROSITE" id="PS51635"/>
    </source>
</evidence>
<dbReference type="GO" id="GO:0035965">
    <property type="term" value="P:cardiolipin acyl-chain remodeling"/>
    <property type="evidence" value="ECO:0000318"/>
    <property type="project" value="GO_Central"/>
</dbReference>
<dbReference type="InterPro" id="IPR016035">
    <property type="entry name" value="Acyl_Trfase/lysoPLipase"/>
</dbReference>
<proteinExistence type="predicted"/>
<reference evidence="10" key="3">
    <citation type="submission" date="2025-09" db="UniProtKB">
        <authorList>
            <consortium name="Ensembl"/>
        </authorList>
    </citation>
    <scope>IDENTIFICATION</scope>
</reference>
<keyword evidence="2" id="KW-0677">Repeat</keyword>
<evidence type="ECO:0000256" key="5">
    <source>
        <dbReference type="ARBA" id="ARBA00023098"/>
    </source>
</evidence>
<dbReference type="GO" id="GO:0052816">
    <property type="term" value="F:long-chain fatty acyl-CoA hydrolase activity"/>
    <property type="evidence" value="ECO:0000318"/>
    <property type="project" value="GO_Central"/>
</dbReference>
<dbReference type="Pfam" id="PF12796">
    <property type="entry name" value="Ank_2"/>
    <property type="match status" value="2"/>
</dbReference>
<feature type="active site" description="Proton acceptor" evidence="8">
    <location>
        <position position="612"/>
    </location>
</feature>
<evidence type="ECO:0000256" key="3">
    <source>
        <dbReference type="ARBA" id="ARBA00022801"/>
    </source>
</evidence>
<evidence type="ECO:0000256" key="2">
    <source>
        <dbReference type="ARBA" id="ARBA00022737"/>
    </source>
</evidence>
<evidence type="ECO:0000313" key="10">
    <source>
        <dbReference type="Ensembl" id="ENSCINP00000008859.3"/>
    </source>
</evidence>
<dbReference type="GO" id="GO:0005739">
    <property type="term" value="C:mitochondrion"/>
    <property type="evidence" value="ECO:0000318"/>
    <property type="project" value="GO_Central"/>
</dbReference>
<dbReference type="InterPro" id="IPR036770">
    <property type="entry name" value="Ankyrin_rpt-contain_sf"/>
</dbReference>
<feature type="repeat" description="ANK" evidence="7">
    <location>
        <begin position="217"/>
        <end position="249"/>
    </location>
</feature>
<dbReference type="GO" id="GO:0016042">
    <property type="term" value="P:lipid catabolic process"/>
    <property type="evidence" value="ECO:0007669"/>
    <property type="project" value="UniProtKB-UniRule"/>
</dbReference>
<evidence type="ECO:0000256" key="8">
    <source>
        <dbReference type="PROSITE-ProRule" id="PRU01161"/>
    </source>
</evidence>
<dbReference type="InterPro" id="IPR047148">
    <property type="entry name" value="PLPL9"/>
</dbReference>
<feature type="short sequence motif" description="GXSXG" evidence="8">
    <location>
        <begin position="476"/>
        <end position="480"/>
    </location>
</feature>
<dbReference type="SMART" id="SM00248">
    <property type="entry name" value="ANK"/>
    <property type="match status" value="6"/>
</dbReference>
<keyword evidence="3 8" id="KW-0378">Hydrolase</keyword>